<dbReference type="NCBIfam" id="TIGR00040">
    <property type="entry name" value="yfcE"/>
    <property type="match status" value="1"/>
</dbReference>
<dbReference type="InterPro" id="IPR000979">
    <property type="entry name" value="Phosphodiesterase_MJ0936/Vps29"/>
</dbReference>
<proteinExistence type="inferred from homology"/>
<gene>
    <name evidence="4" type="ORF">QYS48_22320</name>
</gene>
<evidence type="ECO:0000259" key="3">
    <source>
        <dbReference type="Pfam" id="PF12850"/>
    </source>
</evidence>
<feature type="domain" description="Calcineurin-like phosphoesterase" evidence="3">
    <location>
        <begin position="1"/>
        <end position="151"/>
    </location>
</feature>
<organism evidence="4 5">
    <name type="scientific">Marivirga arenosa</name>
    <dbReference type="NCBI Taxonomy" id="3059076"/>
    <lineage>
        <taxon>Bacteria</taxon>
        <taxon>Pseudomonadati</taxon>
        <taxon>Bacteroidota</taxon>
        <taxon>Cytophagia</taxon>
        <taxon>Cytophagales</taxon>
        <taxon>Marivirgaceae</taxon>
        <taxon>Marivirga</taxon>
    </lineage>
</organism>
<dbReference type="RefSeq" id="WP_308356416.1">
    <property type="nucleotide sequence ID" value="NZ_CP129970.2"/>
</dbReference>
<dbReference type="AlphaFoldDB" id="A0AA51N5V6"/>
<dbReference type="EMBL" id="CP129970">
    <property type="protein sequence ID" value="WMN06554.1"/>
    <property type="molecule type" value="Genomic_DNA"/>
</dbReference>
<dbReference type="EC" id="3.1.4.-" evidence="2"/>
<evidence type="ECO:0000313" key="4">
    <source>
        <dbReference type="EMBL" id="WMN06554.1"/>
    </source>
</evidence>
<dbReference type="Pfam" id="PF12850">
    <property type="entry name" value="Metallophos_2"/>
    <property type="match status" value="1"/>
</dbReference>
<evidence type="ECO:0000256" key="1">
    <source>
        <dbReference type="ARBA" id="ARBA00008950"/>
    </source>
</evidence>
<dbReference type="SUPFAM" id="SSF56300">
    <property type="entry name" value="Metallo-dependent phosphatases"/>
    <property type="match status" value="1"/>
</dbReference>
<keyword evidence="5" id="KW-1185">Reference proteome</keyword>
<sequence>MKIGLISDTHSFWDDNIPKYFKDCDEIWHAGDIGETGDIIEKLEQVAPTLAVFGNIDTPEFQNIYPEDLFFEREGVKIFMTHIGGKPPSYNPRVRKLIEAEKPDVFICGHSHILRAMPDKKRNNLLYLNPGAAGNQGFHKIRTMMRFEINNGRVENLEVVELGKRGGK</sequence>
<dbReference type="GO" id="GO:0046872">
    <property type="term" value="F:metal ion binding"/>
    <property type="evidence" value="ECO:0007669"/>
    <property type="project" value="UniProtKB-KW"/>
</dbReference>
<dbReference type="GO" id="GO:0016787">
    <property type="term" value="F:hydrolase activity"/>
    <property type="evidence" value="ECO:0007669"/>
    <property type="project" value="UniProtKB-UniRule"/>
</dbReference>
<evidence type="ECO:0000313" key="5">
    <source>
        <dbReference type="Proteomes" id="UP001244443"/>
    </source>
</evidence>
<keyword evidence="2" id="KW-0479">Metal-binding</keyword>
<comment type="cofactor">
    <cofactor evidence="2">
        <name>a divalent metal cation</name>
        <dbReference type="ChEBI" id="CHEBI:60240"/>
    </cofactor>
</comment>
<protein>
    <recommendedName>
        <fullName evidence="2">Phosphoesterase</fullName>
        <ecNumber evidence="2">3.1.4.-</ecNumber>
    </recommendedName>
</protein>
<comment type="similarity">
    <text evidence="1 2">Belongs to the metallophosphoesterase superfamily. YfcE family.</text>
</comment>
<reference evidence="4" key="1">
    <citation type="submission" date="2023-08" db="EMBL/GenBank/DDBJ databases">
        <title>Comparative genomics and taxonomic characterization of three novel marine species of genus Marivirga.</title>
        <authorList>
            <person name="Muhammad N."/>
            <person name="Kim S.-G."/>
        </authorList>
    </citation>
    <scope>NUCLEOTIDE SEQUENCE [LARGE SCALE GENOMIC DNA]</scope>
    <source>
        <strain evidence="4">ABR2-2</strain>
    </source>
</reference>
<dbReference type="Proteomes" id="UP001244443">
    <property type="component" value="Chromosome"/>
</dbReference>
<dbReference type="Gene3D" id="3.60.21.10">
    <property type="match status" value="1"/>
</dbReference>
<dbReference type="InterPro" id="IPR024654">
    <property type="entry name" value="Calcineurin-like_PHP_lpxH"/>
</dbReference>
<accession>A0AA51N5V6</accession>
<dbReference type="InterPro" id="IPR029052">
    <property type="entry name" value="Metallo-depent_PP-like"/>
</dbReference>
<evidence type="ECO:0000256" key="2">
    <source>
        <dbReference type="RuleBase" id="RU362039"/>
    </source>
</evidence>
<name>A0AA51N5V6_9BACT</name>